<keyword evidence="2" id="KW-0812">Transmembrane</keyword>
<feature type="transmembrane region" description="Helical" evidence="2">
    <location>
        <begin position="121"/>
        <end position="143"/>
    </location>
</feature>
<dbReference type="Proteomes" id="UP000005237">
    <property type="component" value="Unassembled WGS sequence"/>
</dbReference>
<reference evidence="4" key="1">
    <citation type="submission" date="2010-08" db="EMBL/GenBank/DDBJ databases">
        <authorList>
            <consortium name="Caenorhabditis japonica Sequencing Consortium"/>
            <person name="Wilson R.K."/>
        </authorList>
    </citation>
    <scope>NUCLEOTIDE SEQUENCE [LARGE SCALE GENOMIC DNA]</scope>
    <source>
        <strain evidence="4">DF5081</strain>
    </source>
</reference>
<feature type="region of interest" description="Disordered" evidence="1">
    <location>
        <begin position="56"/>
        <end position="77"/>
    </location>
</feature>
<reference evidence="3" key="2">
    <citation type="submission" date="2022-06" db="UniProtKB">
        <authorList>
            <consortium name="EnsemblMetazoa"/>
        </authorList>
    </citation>
    <scope>IDENTIFICATION</scope>
    <source>
        <strain evidence="3">DF5081</strain>
    </source>
</reference>
<accession>A0A8R1EIZ9</accession>
<keyword evidence="2" id="KW-1133">Transmembrane helix</keyword>
<keyword evidence="2" id="KW-0472">Membrane</keyword>
<dbReference type="EnsemblMetazoa" id="CJA35062.1">
    <property type="protein sequence ID" value="CJA35062.1"/>
    <property type="gene ID" value="WBGene00210909"/>
</dbReference>
<keyword evidence="4" id="KW-1185">Reference proteome</keyword>
<evidence type="ECO:0000256" key="1">
    <source>
        <dbReference type="SAM" id="MobiDB-lite"/>
    </source>
</evidence>
<feature type="compositionally biased region" description="Low complexity" evidence="1">
    <location>
        <begin position="58"/>
        <end position="77"/>
    </location>
</feature>
<sequence>MRALTICPRTQDSRGSDITIICTRKCRGSQSAATIASPSASLALARPQRTIESILGHSTTASLSTSSPPLPSRSDSLVPPFLTDHAERRFLDSGARGTFWKDRTRPSTEERIKGGRNGHSWCDFLAVNFVFIICMLAAVTLPLS</sequence>
<proteinExistence type="predicted"/>
<evidence type="ECO:0000256" key="2">
    <source>
        <dbReference type="SAM" id="Phobius"/>
    </source>
</evidence>
<evidence type="ECO:0000313" key="4">
    <source>
        <dbReference type="Proteomes" id="UP000005237"/>
    </source>
</evidence>
<organism evidence="3 4">
    <name type="scientific">Caenorhabditis japonica</name>
    <dbReference type="NCBI Taxonomy" id="281687"/>
    <lineage>
        <taxon>Eukaryota</taxon>
        <taxon>Metazoa</taxon>
        <taxon>Ecdysozoa</taxon>
        <taxon>Nematoda</taxon>
        <taxon>Chromadorea</taxon>
        <taxon>Rhabditida</taxon>
        <taxon>Rhabditina</taxon>
        <taxon>Rhabditomorpha</taxon>
        <taxon>Rhabditoidea</taxon>
        <taxon>Rhabditidae</taxon>
        <taxon>Peloderinae</taxon>
        <taxon>Caenorhabditis</taxon>
    </lineage>
</organism>
<protein>
    <submittedName>
        <fullName evidence="3">Uncharacterized protein</fullName>
    </submittedName>
</protein>
<dbReference type="AlphaFoldDB" id="A0A8R1EIZ9"/>
<evidence type="ECO:0000313" key="3">
    <source>
        <dbReference type="EnsemblMetazoa" id="CJA35062.1"/>
    </source>
</evidence>
<name>A0A8R1EIZ9_CAEJA</name>